<dbReference type="PANTHER" id="PTHR43663:SF1">
    <property type="entry name" value="CHROMATE TRANSPORTER"/>
    <property type="match status" value="1"/>
</dbReference>
<evidence type="ECO:0000256" key="5">
    <source>
        <dbReference type="ARBA" id="ARBA00022989"/>
    </source>
</evidence>
<comment type="subcellular location">
    <subcellularLocation>
        <location evidence="1">Cell membrane</location>
        <topology evidence="1">Multi-pass membrane protein</topology>
    </subcellularLocation>
</comment>
<dbReference type="PANTHER" id="PTHR43663">
    <property type="entry name" value="CHROMATE TRANSPORT PROTEIN-RELATED"/>
    <property type="match status" value="1"/>
</dbReference>
<protein>
    <submittedName>
        <fullName evidence="8">Chromate transporter</fullName>
    </submittedName>
</protein>
<dbReference type="EMBL" id="JBEPLW010000003">
    <property type="protein sequence ID" value="MET3575011.1"/>
    <property type="molecule type" value="Genomic_DNA"/>
</dbReference>
<comment type="caution">
    <text evidence="8">The sequence shown here is derived from an EMBL/GenBank/DDBJ whole genome shotgun (WGS) entry which is preliminary data.</text>
</comment>
<feature type="transmembrane region" description="Helical" evidence="7">
    <location>
        <begin position="115"/>
        <end position="132"/>
    </location>
</feature>
<gene>
    <name evidence="8" type="ORF">ABID49_000895</name>
</gene>
<dbReference type="InterPro" id="IPR052518">
    <property type="entry name" value="CHR_Transporter"/>
</dbReference>
<reference evidence="8 9" key="1">
    <citation type="submission" date="2024-06" db="EMBL/GenBank/DDBJ databases">
        <title>Genomic Encyclopedia of Type Strains, Phase IV (KMG-IV): sequencing the most valuable type-strain genomes for metagenomic binning, comparative biology and taxonomic classification.</title>
        <authorList>
            <person name="Goeker M."/>
        </authorList>
    </citation>
    <scope>NUCLEOTIDE SEQUENCE [LARGE SCALE GENOMIC DNA]</scope>
    <source>
        <strain evidence="8 9">DSM 26128</strain>
    </source>
</reference>
<dbReference type="InterPro" id="IPR003370">
    <property type="entry name" value="Chromate_transpt"/>
</dbReference>
<keyword evidence="9" id="KW-1185">Reference proteome</keyword>
<organism evidence="8 9">
    <name type="scientific">Bhargavaea ullalensis</name>
    <dbReference type="NCBI Taxonomy" id="1265685"/>
    <lineage>
        <taxon>Bacteria</taxon>
        <taxon>Bacillati</taxon>
        <taxon>Bacillota</taxon>
        <taxon>Bacilli</taxon>
        <taxon>Bacillales</taxon>
        <taxon>Caryophanaceae</taxon>
        <taxon>Bhargavaea</taxon>
    </lineage>
</organism>
<evidence type="ECO:0000256" key="4">
    <source>
        <dbReference type="ARBA" id="ARBA00022692"/>
    </source>
</evidence>
<evidence type="ECO:0000313" key="9">
    <source>
        <dbReference type="Proteomes" id="UP001549099"/>
    </source>
</evidence>
<feature type="transmembrane region" description="Helical" evidence="7">
    <location>
        <begin position="162"/>
        <end position="178"/>
    </location>
</feature>
<keyword evidence="6 7" id="KW-0472">Membrane</keyword>
<proteinExistence type="inferred from homology"/>
<evidence type="ECO:0000256" key="6">
    <source>
        <dbReference type="ARBA" id="ARBA00023136"/>
    </source>
</evidence>
<accession>A0ABV2G9Q8</accession>
<evidence type="ECO:0000256" key="7">
    <source>
        <dbReference type="SAM" id="Phobius"/>
    </source>
</evidence>
<evidence type="ECO:0000256" key="2">
    <source>
        <dbReference type="ARBA" id="ARBA00005262"/>
    </source>
</evidence>
<dbReference type="Pfam" id="PF02417">
    <property type="entry name" value="Chromate_transp"/>
    <property type="match status" value="1"/>
</dbReference>
<comment type="similarity">
    <text evidence="2">Belongs to the chromate ion transporter (CHR) (TC 2.A.51) family.</text>
</comment>
<evidence type="ECO:0000256" key="1">
    <source>
        <dbReference type="ARBA" id="ARBA00004651"/>
    </source>
</evidence>
<feature type="transmembrane region" description="Helical" evidence="7">
    <location>
        <begin position="78"/>
        <end position="103"/>
    </location>
</feature>
<feature type="transmembrane region" description="Helical" evidence="7">
    <location>
        <begin position="138"/>
        <end position="155"/>
    </location>
</feature>
<keyword evidence="5 7" id="KW-1133">Transmembrane helix</keyword>
<name>A0ABV2G9Q8_9BACL</name>
<sequence length="179" mass="19261">MLTLYWQLFVSHLTANLLGYGGGPATIPLLQHEVVDRHGWMTNGEFSEIVALGNGLPGPIATKMSAYIGYDVAGIPGAIIATFASVAPSLIMMLALLGILMKYKESPQVKRLTKVVRPTIAVLLGVMTYDFFFDSFTAAGWIHTVILIVAGYILLEVRKVSPTYVVIGALLYGAIFLGG</sequence>
<keyword evidence="4 7" id="KW-0812">Transmembrane</keyword>
<evidence type="ECO:0000256" key="3">
    <source>
        <dbReference type="ARBA" id="ARBA00022475"/>
    </source>
</evidence>
<dbReference type="Proteomes" id="UP001549099">
    <property type="component" value="Unassembled WGS sequence"/>
</dbReference>
<keyword evidence="3" id="KW-1003">Cell membrane</keyword>
<evidence type="ECO:0000313" key="8">
    <source>
        <dbReference type="EMBL" id="MET3575011.1"/>
    </source>
</evidence>